<dbReference type="EMBL" id="SOCA01000022">
    <property type="protein sequence ID" value="TDU62457.1"/>
    <property type="molecule type" value="Genomic_DNA"/>
</dbReference>
<dbReference type="Proteomes" id="UP000295662">
    <property type="component" value="Unassembled WGS sequence"/>
</dbReference>
<keyword evidence="4" id="KW-1185">Reference proteome</keyword>
<dbReference type="InterPro" id="IPR011856">
    <property type="entry name" value="tRNA_endonuc-like_dom_sf"/>
</dbReference>
<feature type="domain" description="YhcG N-terminal" evidence="2">
    <location>
        <begin position="136"/>
        <end position="196"/>
    </location>
</feature>
<feature type="domain" description="YhcG PDDEXK nuclease" evidence="1">
    <location>
        <begin position="218"/>
        <end position="371"/>
    </location>
</feature>
<keyword evidence="3" id="KW-0540">Nuclease</keyword>
<dbReference type="OrthoDB" id="9801263at2"/>
<dbReference type="GO" id="GO:0003676">
    <property type="term" value="F:nucleic acid binding"/>
    <property type="evidence" value="ECO:0007669"/>
    <property type="project" value="InterPro"/>
</dbReference>
<evidence type="ECO:0000313" key="4">
    <source>
        <dbReference type="Proteomes" id="UP000295662"/>
    </source>
</evidence>
<protein>
    <submittedName>
        <fullName evidence="3">Putative nuclease of restriction endonuclease-like (RecB) superfamily</fullName>
    </submittedName>
</protein>
<dbReference type="Pfam" id="PF17761">
    <property type="entry name" value="DUF1016_N"/>
    <property type="match status" value="2"/>
</dbReference>
<keyword evidence="3" id="KW-0255">Endonuclease</keyword>
<dbReference type="PANTHER" id="PTHR30547">
    <property type="entry name" value="UNCHARACTERIZED PROTEIN YHCG-RELATED"/>
    <property type="match status" value="1"/>
</dbReference>
<dbReference type="InterPro" id="IPR009362">
    <property type="entry name" value="YhcG_C"/>
</dbReference>
<dbReference type="Gene3D" id="3.40.1350.10">
    <property type="match status" value="1"/>
</dbReference>
<evidence type="ECO:0000259" key="2">
    <source>
        <dbReference type="Pfam" id="PF17761"/>
    </source>
</evidence>
<dbReference type="Pfam" id="PF06250">
    <property type="entry name" value="YhcG_C"/>
    <property type="match status" value="1"/>
</dbReference>
<dbReference type="AlphaFoldDB" id="A0A4R7RJV7"/>
<evidence type="ECO:0000259" key="1">
    <source>
        <dbReference type="Pfam" id="PF06250"/>
    </source>
</evidence>
<gene>
    <name evidence="3" type="ORF">EI77_04725</name>
</gene>
<dbReference type="InterPro" id="IPR041527">
    <property type="entry name" value="YhcG_N"/>
</dbReference>
<proteinExistence type="predicted"/>
<reference evidence="3 4" key="1">
    <citation type="submission" date="2019-03" db="EMBL/GenBank/DDBJ databases">
        <title>Genomic Encyclopedia of Archaeal and Bacterial Type Strains, Phase II (KMG-II): from individual species to whole genera.</title>
        <authorList>
            <person name="Goeker M."/>
        </authorList>
    </citation>
    <scope>NUCLEOTIDE SEQUENCE [LARGE SCALE GENOMIC DNA]</scope>
    <source>
        <strain evidence="3 4">ATCC 25309</strain>
    </source>
</reference>
<name>A0A4R7RJV7_9BACT</name>
<sequence>MKQKTNGLTEPPDDYAGWLVELKARIHTARQRATLAVNRELVLLYWQIGRDILARQAAQGWGAKVIERLAHDLRTAFPEMKGFSRANLMYMRAFAEAWPEGKFVQQPVAQLGKEAIVQQAVGQIEPWEIVHQAGAQFEVDGILQAPLAQLPWGHHCVLLDKLKTRDDRYWYLRNAIEHNWSRNILVMQIESRLLERSGAAVTNFNLTLPKPQSDLARESLKDPYRFDFLGLTEEAQEREIENALVKHVTDFLLELGAGFAFVGRQVLLDVGGEEFFMDLLFYHLKLRCYVVIELKAGKFKPEHLGQLSFYLTAVDAQVKHPQDAPTIGLLLCKSKNKVVAEYALRDKAQPLGVAEYQLVESLPPELQTSLPSIEQIESELAGDDLPDEEEKG</sequence>
<comment type="caution">
    <text evidence="3">The sequence shown here is derived from an EMBL/GenBank/DDBJ whole genome shotgun (WGS) entry which is preliminary data.</text>
</comment>
<dbReference type="GO" id="GO:0004519">
    <property type="term" value="F:endonuclease activity"/>
    <property type="evidence" value="ECO:0007669"/>
    <property type="project" value="UniProtKB-KW"/>
</dbReference>
<organism evidence="3 4">
    <name type="scientific">Prosthecobacter fusiformis</name>
    <dbReference type="NCBI Taxonomy" id="48464"/>
    <lineage>
        <taxon>Bacteria</taxon>
        <taxon>Pseudomonadati</taxon>
        <taxon>Verrucomicrobiota</taxon>
        <taxon>Verrucomicrobiia</taxon>
        <taxon>Verrucomicrobiales</taxon>
        <taxon>Verrucomicrobiaceae</taxon>
        <taxon>Prosthecobacter</taxon>
    </lineage>
</organism>
<accession>A0A4R7RJV7</accession>
<dbReference type="PANTHER" id="PTHR30547:SF0">
    <property type="entry name" value="BLR8175 PROTEIN"/>
    <property type="match status" value="1"/>
</dbReference>
<feature type="domain" description="YhcG N-terminal" evidence="2">
    <location>
        <begin position="21"/>
        <end position="112"/>
    </location>
</feature>
<keyword evidence="3" id="KW-0378">Hydrolase</keyword>
<evidence type="ECO:0000313" key="3">
    <source>
        <dbReference type="EMBL" id="TDU62457.1"/>
    </source>
</evidence>
<dbReference type="RefSeq" id="WP_133797658.1">
    <property type="nucleotide sequence ID" value="NZ_SOCA01000022.1"/>
</dbReference>
<dbReference type="InterPro" id="IPR053148">
    <property type="entry name" value="PD-DEXK-like_domain"/>
</dbReference>